<evidence type="ECO:0000313" key="2">
    <source>
        <dbReference type="EMBL" id="KAK6335794.1"/>
    </source>
</evidence>
<name>A0AAV9U4J1_9PEZI</name>
<gene>
    <name evidence="2" type="ORF">TWF730_003171</name>
</gene>
<reference evidence="2 3" key="1">
    <citation type="submission" date="2019-10" db="EMBL/GenBank/DDBJ databases">
        <authorList>
            <person name="Palmer J.M."/>
        </authorList>
    </citation>
    <scope>NUCLEOTIDE SEQUENCE [LARGE SCALE GENOMIC DNA]</scope>
    <source>
        <strain evidence="2 3">TWF730</strain>
    </source>
</reference>
<feature type="region of interest" description="Disordered" evidence="1">
    <location>
        <begin position="29"/>
        <end position="54"/>
    </location>
</feature>
<protein>
    <submittedName>
        <fullName evidence="2">Uncharacterized protein</fullName>
    </submittedName>
</protein>
<sequence>MVDISLDLLAGDPQYLNGHGLDLEARIETDESEKGENADRPGKGKYTGGTSSRAGLSQVGTLDFFQDNHQENPIEQASEVEKMSVFDMLGTYPQIFRVKRPIKLVDGQITSYSRSADIYWSIHIPWNGPCTPVKDIVESVAAAVTEEILEQNGELLGCWVRFSEYNFFPRADENDKVHPRWKVFLDLLVIKDPSSSSS</sequence>
<comment type="caution">
    <text evidence="2">The sequence shown here is derived from an EMBL/GenBank/DDBJ whole genome shotgun (WGS) entry which is preliminary data.</text>
</comment>
<dbReference type="Proteomes" id="UP001373714">
    <property type="component" value="Unassembled WGS sequence"/>
</dbReference>
<dbReference type="EMBL" id="JAVHNS010000014">
    <property type="protein sequence ID" value="KAK6335794.1"/>
    <property type="molecule type" value="Genomic_DNA"/>
</dbReference>
<accession>A0AAV9U4J1</accession>
<evidence type="ECO:0000313" key="3">
    <source>
        <dbReference type="Proteomes" id="UP001373714"/>
    </source>
</evidence>
<feature type="compositionally biased region" description="Basic and acidic residues" evidence="1">
    <location>
        <begin position="29"/>
        <end position="42"/>
    </location>
</feature>
<organism evidence="2 3">
    <name type="scientific">Orbilia blumenaviensis</name>
    <dbReference type="NCBI Taxonomy" id="1796055"/>
    <lineage>
        <taxon>Eukaryota</taxon>
        <taxon>Fungi</taxon>
        <taxon>Dikarya</taxon>
        <taxon>Ascomycota</taxon>
        <taxon>Pezizomycotina</taxon>
        <taxon>Orbiliomycetes</taxon>
        <taxon>Orbiliales</taxon>
        <taxon>Orbiliaceae</taxon>
        <taxon>Orbilia</taxon>
    </lineage>
</organism>
<proteinExistence type="predicted"/>
<dbReference type="AlphaFoldDB" id="A0AAV9U4J1"/>
<evidence type="ECO:0000256" key="1">
    <source>
        <dbReference type="SAM" id="MobiDB-lite"/>
    </source>
</evidence>
<keyword evidence="3" id="KW-1185">Reference proteome</keyword>